<keyword evidence="8" id="KW-0645">Protease</keyword>
<dbReference type="SUPFAM" id="SSF53187">
    <property type="entry name" value="Zn-dependent exopeptidases"/>
    <property type="match status" value="1"/>
</dbReference>
<name>A0A1G6WD00_9FLAO</name>
<dbReference type="Gene3D" id="3.40.630.10">
    <property type="entry name" value="Zn peptidases"/>
    <property type="match status" value="1"/>
</dbReference>
<protein>
    <recommendedName>
        <fullName evidence="5">Carboxypeptidase Q</fullName>
    </recommendedName>
    <alternativeName>
        <fullName evidence="20">Plasma glutamate carboxypeptidase</fullName>
    </alternativeName>
</protein>
<evidence type="ECO:0000256" key="1">
    <source>
        <dbReference type="ARBA" id="ARBA00004240"/>
    </source>
</evidence>
<feature type="chain" id="PRO_5011775294" description="Carboxypeptidase Q" evidence="21">
    <location>
        <begin position="22"/>
        <end position="518"/>
    </location>
</feature>
<evidence type="ECO:0000256" key="11">
    <source>
        <dbReference type="ARBA" id="ARBA00022801"/>
    </source>
</evidence>
<keyword evidence="9" id="KW-0479">Metal-binding</keyword>
<dbReference type="Pfam" id="PF04389">
    <property type="entry name" value="Peptidase_M28"/>
    <property type="match status" value="1"/>
</dbReference>
<evidence type="ECO:0000256" key="8">
    <source>
        <dbReference type="ARBA" id="ARBA00022670"/>
    </source>
</evidence>
<dbReference type="Gene3D" id="3.50.30.30">
    <property type="match status" value="1"/>
</dbReference>
<dbReference type="EMBL" id="FNAO01000001">
    <property type="protein sequence ID" value="SDD63698.1"/>
    <property type="molecule type" value="Genomic_DNA"/>
</dbReference>
<feature type="signal peptide" evidence="21">
    <location>
        <begin position="1"/>
        <end position="21"/>
    </location>
</feature>
<keyword evidence="24" id="KW-1185">Reference proteome</keyword>
<comment type="subunit">
    <text evidence="19">Homodimer. The monomeric form is inactive while the homodimer is active.</text>
</comment>
<dbReference type="InterPro" id="IPR007484">
    <property type="entry name" value="Peptidase_M28"/>
</dbReference>
<keyword evidence="7" id="KW-0121">Carboxypeptidase</keyword>
<sequence>MKKRLVYFCFALFVCTSFLFAQTTDDVVAAIQKEANENSQLEQLAYELMDVIGPRLVGTPQMENAHKWAVETYKKWGIEAKNEEWGKWRGWQRGITHIDMLEPRLVTLDGMQLAWSPSTGKKGVTANPIALLTVSDSLAFDKWLPSVKGKFVMVSMEQPTGRPDENWEEYATETSFEKMKNERQEKEDAWQQNFKNMGYTSRNINEALEKAGAVGIIQSRWSEGFGANKIFSANTDKIPVVDLSLEDYGMLYRMVEHGVTPTIKLVAESKELGEVPTFNTIATIPGKELPNEYIILSAHFDSWDGATGATDNGTGTITMLEAARILKKVYPNPKRTIIIGHWGSEEQGLNGSRAFVEDHPEIVNNVQALFNQDNGTGRVVSITGQGFLNAYDYIGRWLQAVPDDITQHIETSFPGSPARGGSDYASFVAAGAPAFSLSSLSWDYGNYTWHTNLDTYDKIVFDDVRNNAILTAILAYKASEDPEKTSREKAVLGNDSKTGEIRIWPQVKSPERAGMIEE</sequence>
<proteinExistence type="predicted"/>
<evidence type="ECO:0000256" key="6">
    <source>
        <dbReference type="ARBA" id="ARBA00022525"/>
    </source>
</evidence>
<dbReference type="PANTHER" id="PTHR12053:SF3">
    <property type="entry name" value="CARBOXYPEPTIDASE Q"/>
    <property type="match status" value="1"/>
</dbReference>
<keyword evidence="13" id="KW-0862">Zinc</keyword>
<feature type="domain" description="Peptidase M28" evidence="22">
    <location>
        <begin position="279"/>
        <end position="468"/>
    </location>
</feature>
<comment type="subcellular location">
    <subcellularLocation>
        <location evidence="1">Endoplasmic reticulum</location>
    </subcellularLocation>
    <subcellularLocation>
        <location evidence="3">Golgi apparatus</location>
    </subcellularLocation>
    <subcellularLocation>
        <location evidence="2">Lysosome</location>
    </subcellularLocation>
    <subcellularLocation>
        <location evidence="4">Secreted</location>
    </subcellularLocation>
</comment>
<keyword evidence="6" id="KW-0964">Secreted</keyword>
<dbReference type="GO" id="GO:0070573">
    <property type="term" value="F:metallodipeptidase activity"/>
    <property type="evidence" value="ECO:0007669"/>
    <property type="project" value="InterPro"/>
</dbReference>
<evidence type="ECO:0000313" key="24">
    <source>
        <dbReference type="Proteomes" id="UP000199109"/>
    </source>
</evidence>
<evidence type="ECO:0000256" key="12">
    <source>
        <dbReference type="ARBA" id="ARBA00022824"/>
    </source>
</evidence>
<keyword evidence="11" id="KW-0378">Hydrolase</keyword>
<dbReference type="GO" id="GO:0046872">
    <property type="term" value="F:metal ion binding"/>
    <property type="evidence" value="ECO:0007669"/>
    <property type="project" value="UniProtKB-KW"/>
</dbReference>
<evidence type="ECO:0000256" key="19">
    <source>
        <dbReference type="ARBA" id="ARBA00025833"/>
    </source>
</evidence>
<dbReference type="OrthoDB" id="9769665at2"/>
<evidence type="ECO:0000256" key="4">
    <source>
        <dbReference type="ARBA" id="ARBA00004613"/>
    </source>
</evidence>
<evidence type="ECO:0000256" key="18">
    <source>
        <dbReference type="ARBA" id="ARBA00023228"/>
    </source>
</evidence>
<dbReference type="STRING" id="641691.SAMN05421636_101270"/>
<keyword evidence="16" id="KW-0865">Zymogen</keyword>
<reference evidence="23 24" key="1">
    <citation type="submission" date="2016-10" db="EMBL/GenBank/DDBJ databases">
        <authorList>
            <person name="de Groot N.N."/>
        </authorList>
    </citation>
    <scope>NUCLEOTIDE SEQUENCE [LARGE SCALE GENOMIC DNA]</scope>
    <source>
        <strain evidence="23 24">DSM 23421</strain>
    </source>
</reference>
<evidence type="ECO:0000259" key="22">
    <source>
        <dbReference type="Pfam" id="PF04389"/>
    </source>
</evidence>
<organism evidence="23 24">
    <name type="scientific">Pricia antarctica</name>
    <dbReference type="NCBI Taxonomy" id="641691"/>
    <lineage>
        <taxon>Bacteria</taxon>
        <taxon>Pseudomonadati</taxon>
        <taxon>Bacteroidota</taxon>
        <taxon>Flavobacteriia</taxon>
        <taxon>Flavobacteriales</taxon>
        <taxon>Flavobacteriaceae</taxon>
        <taxon>Pricia</taxon>
    </lineage>
</organism>
<keyword evidence="14" id="KW-0333">Golgi apparatus</keyword>
<dbReference type="InterPro" id="IPR039866">
    <property type="entry name" value="CPQ"/>
</dbReference>
<dbReference type="AlphaFoldDB" id="A0A1G6WD00"/>
<dbReference type="GO" id="GO:0005576">
    <property type="term" value="C:extracellular region"/>
    <property type="evidence" value="ECO:0007669"/>
    <property type="project" value="UniProtKB-SubCell"/>
</dbReference>
<evidence type="ECO:0000256" key="21">
    <source>
        <dbReference type="SAM" id="SignalP"/>
    </source>
</evidence>
<evidence type="ECO:0000256" key="10">
    <source>
        <dbReference type="ARBA" id="ARBA00022729"/>
    </source>
</evidence>
<keyword evidence="15" id="KW-0482">Metalloprotease</keyword>
<dbReference type="GO" id="GO:0006508">
    <property type="term" value="P:proteolysis"/>
    <property type="evidence" value="ECO:0007669"/>
    <property type="project" value="UniProtKB-KW"/>
</dbReference>
<evidence type="ECO:0000256" key="16">
    <source>
        <dbReference type="ARBA" id="ARBA00023145"/>
    </source>
</evidence>
<evidence type="ECO:0000313" key="23">
    <source>
        <dbReference type="EMBL" id="SDD63698.1"/>
    </source>
</evidence>
<evidence type="ECO:0000256" key="9">
    <source>
        <dbReference type="ARBA" id="ARBA00022723"/>
    </source>
</evidence>
<keyword evidence="12" id="KW-0256">Endoplasmic reticulum</keyword>
<evidence type="ECO:0000256" key="13">
    <source>
        <dbReference type="ARBA" id="ARBA00022833"/>
    </source>
</evidence>
<dbReference type="PANTHER" id="PTHR12053">
    <property type="entry name" value="PROTEASE FAMILY M28 PLASMA GLUTAMATE CARBOXYPEPTIDASE-RELATED"/>
    <property type="match status" value="1"/>
</dbReference>
<evidence type="ECO:0000256" key="3">
    <source>
        <dbReference type="ARBA" id="ARBA00004555"/>
    </source>
</evidence>
<accession>A0A1G6WD00</accession>
<evidence type="ECO:0000256" key="2">
    <source>
        <dbReference type="ARBA" id="ARBA00004371"/>
    </source>
</evidence>
<dbReference type="RefSeq" id="WP_091864935.1">
    <property type="nucleotide sequence ID" value="NZ_FNAO01000001.1"/>
</dbReference>
<keyword evidence="18" id="KW-0458">Lysosome</keyword>
<evidence type="ECO:0000256" key="7">
    <source>
        <dbReference type="ARBA" id="ARBA00022645"/>
    </source>
</evidence>
<keyword evidence="17" id="KW-0325">Glycoprotein</keyword>
<evidence type="ECO:0000256" key="17">
    <source>
        <dbReference type="ARBA" id="ARBA00023180"/>
    </source>
</evidence>
<evidence type="ECO:0000256" key="15">
    <source>
        <dbReference type="ARBA" id="ARBA00023049"/>
    </source>
</evidence>
<dbReference type="Proteomes" id="UP000199109">
    <property type="component" value="Unassembled WGS sequence"/>
</dbReference>
<evidence type="ECO:0000256" key="14">
    <source>
        <dbReference type="ARBA" id="ARBA00023034"/>
    </source>
</evidence>
<keyword evidence="10 21" id="KW-0732">Signal</keyword>
<dbReference type="GO" id="GO:0005764">
    <property type="term" value="C:lysosome"/>
    <property type="evidence" value="ECO:0007669"/>
    <property type="project" value="UniProtKB-SubCell"/>
</dbReference>
<dbReference type="GO" id="GO:0004180">
    <property type="term" value="F:carboxypeptidase activity"/>
    <property type="evidence" value="ECO:0007669"/>
    <property type="project" value="UniProtKB-KW"/>
</dbReference>
<gene>
    <name evidence="23" type="ORF">SAMN05421636_101270</name>
</gene>
<evidence type="ECO:0000256" key="5">
    <source>
        <dbReference type="ARBA" id="ARBA00014116"/>
    </source>
</evidence>
<evidence type="ECO:0000256" key="20">
    <source>
        <dbReference type="ARBA" id="ARBA00033328"/>
    </source>
</evidence>